<proteinExistence type="predicted"/>
<dbReference type="InterPro" id="IPR003431">
    <property type="entry name" value="B-propeller_Phytase"/>
</dbReference>
<dbReference type="GO" id="GO:0016158">
    <property type="term" value="F:inositol hexakisphosphate 3-phosphatase activity"/>
    <property type="evidence" value="ECO:0007669"/>
    <property type="project" value="InterPro"/>
</dbReference>
<feature type="transmembrane region" description="Helical" evidence="1">
    <location>
        <begin position="32"/>
        <end position="50"/>
    </location>
</feature>
<evidence type="ECO:0000313" key="4">
    <source>
        <dbReference type="Proteomes" id="UP001431209"/>
    </source>
</evidence>
<dbReference type="InterPro" id="IPR050952">
    <property type="entry name" value="TRIM-NHL_E3_ligases"/>
</dbReference>
<dbReference type="PANTHER" id="PTHR24104">
    <property type="entry name" value="E3 UBIQUITIN-PROTEIN LIGASE NHLRC1-RELATED"/>
    <property type="match status" value="1"/>
</dbReference>
<dbReference type="InterPro" id="IPR011042">
    <property type="entry name" value="6-blade_b-propeller_TolB-like"/>
</dbReference>
<dbReference type="EMBL" id="JAOPGA020000651">
    <property type="protein sequence ID" value="KAL0480362.1"/>
    <property type="molecule type" value="Genomic_DNA"/>
</dbReference>
<organism evidence="3 4">
    <name type="scientific">Acrasis kona</name>
    <dbReference type="NCBI Taxonomy" id="1008807"/>
    <lineage>
        <taxon>Eukaryota</taxon>
        <taxon>Discoba</taxon>
        <taxon>Heterolobosea</taxon>
        <taxon>Tetramitia</taxon>
        <taxon>Eutetramitia</taxon>
        <taxon>Acrasidae</taxon>
        <taxon>Acrasis</taxon>
    </lineage>
</organism>
<dbReference type="SUPFAM" id="SSF50956">
    <property type="entry name" value="Thermostable phytase (3-phytase)"/>
    <property type="match status" value="1"/>
</dbReference>
<dbReference type="Proteomes" id="UP001431209">
    <property type="component" value="Unassembled WGS sequence"/>
</dbReference>
<keyword evidence="1" id="KW-0472">Membrane</keyword>
<reference evidence="3 4" key="1">
    <citation type="submission" date="2024-03" db="EMBL/GenBank/DDBJ databases">
        <title>The Acrasis kona genome and developmental transcriptomes reveal deep origins of eukaryotic multicellular pathways.</title>
        <authorList>
            <person name="Sheikh S."/>
            <person name="Fu C.-J."/>
            <person name="Brown M.W."/>
            <person name="Baldauf S.L."/>
        </authorList>
    </citation>
    <scope>NUCLEOTIDE SEQUENCE [LARGE SCALE GENOMIC DNA]</scope>
    <source>
        <strain evidence="3 4">ATCC MYA-3509</strain>
    </source>
</reference>
<feature type="domain" description="BPP" evidence="2">
    <location>
        <begin position="53"/>
        <end position="392"/>
    </location>
</feature>
<gene>
    <name evidence="3" type="ORF">AKO1_007125</name>
</gene>
<dbReference type="PANTHER" id="PTHR24104:SF25">
    <property type="entry name" value="PROTEIN LIN-41"/>
    <property type="match status" value="1"/>
</dbReference>
<keyword evidence="1" id="KW-0812">Transmembrane</keyword>
<evidence type="ECO:0000313" key="3">
    <source>
        <dbReference type="EMBL" id="KAL0480362.1"/>
    </source>
</evidence>
<sequence>MKNRKLTKSDTSVLSTAPRRTLLSYKNKRMRFGIIAIIVISVVFVLHYIIRFDKESIPAHQNVKVIPEVYITEGNRFDNIDSVVALQIENNHRIIATAKKTGSLFIYDLENGRLISQITETGTIMSRPNGIASFPDKNIIVIVERDGHKCQLISYPDFRSIATFGQSDLKRPYGAAVRKIRDNVYHIYVTDNYMDLEYSEKHKEMKYKKLPPDSQLGQRVKLYEVTTLEGNYNIKLIHQFGETTGEGVLHVVESIMVDEPNNRLLIADEHTNHLDVKIYDLNTHQFGGHIIGKEPIKFESDPEGFVTFNCPNYESKGWYFLTDQLSTLTKFHIIDRSTLHYVGTFTGETTKKTDGVAISQVPLKDYKQGLFLAVHDDSKVSAFSNQHILDVMGLKC</sequence>
<dbReference type="GO" id="GO:0008270">
    <property type="term" value="F:zinc ion binding"/>
    <property type="evidence" value="ECO:0007669"/>
    <property type="project" value="UniProtKB-KW"/>
</dbReference>
<dbReference type="PROSITE" id="PS51662">
    <property type="entry name" value="BP_PHYTASE"/>
    <property type="match status" value="1"/>
</dbReference>
<name>A0AAW2YSI1_9EUKA</name>
<dbReference type="Gene3D" id="2.120.10.30">
    <property type="entry name" value="TolB, C-terminal domain"/>
    <property type="match status" value="1"/>
</dbReference>
<evidence type="ECO:0000259" key="2">
    <source>
        <dbReference type="PROSITE" id="PS51662"/>
    </source>
</evidence>
<evidence type="ECO:0000256" key="1">
    <source>
        <dbReference type="SAM" id="Phobius"/>
    </source>
</evidence>
<comment type="caution">
    <text evidence="3">The sequence shown here is derived from an EMBL/GenBank/DDBJ whole genome shotgun (WGS) entry which is preliminary data.</text>
</comment>
<keyword evidence="4" id="KW-1185">Reference proteome</keyword>
<dbReference type="AlphaFoldDB" id="A0AAW2YSI1"/>
<accession>A0AAW2YSI1</accession>
<protein>
    <submittedName>
        <fullName evidence="3">Phytase</fullName>
    </submittedName>
</protein>
<keyword evidence="1" id="KW-1133">Transmembrane helix</keyword>